<evidence type="ECO:0000313" key="5">
    <source>
        <dbReference type="Proteomes" id="UP000013523"/>
    </source>
</evidence>
<dbReference type="GO" id="GO:0005737">
    <property type="term" value="C:cytoplasm"/>
    <property type="evidence" value="ECO:0007669"/>
    <property type="project" value="TreeGrafter"/>
</dbReference>
<dbReference type="Pfam" id="PF01205">
    <property type="entry name" value="Impact_N"/>
    <property type="match status" value="1"/>
</dbReference>
<dbReference type="InterPro" id="IPR001498">
    <property type="entry name" value="Impact_N"/>
</dbReference>
<evidence type="ECO:0000259" key="2">
    <source>
        <dbReference type="Pfam" id="PF01205"/>
    </source>
</evidence>
<evidence type="ECO:0000313" key="4">
    <source>
        <dbReference type="EMBL" id="AGK97835.1"/>
    </source>
</evidence>
<feature type="domain" description="Impact N-terminal" evidence="2">
    <location>
        <begin position="17"/>
        <end position="122"/>
    </location>
</feature>
<dbReference type="eggNOG" id="COG1739">
    <property type="taxonomic scope" value="Bacteria"/>
</dbReference>
<dbReference type="InterPro" id="IPR020569">
    <property type="entry name" value="UPF0029_Impact_CS"/>
</dbReference>
<dbReference type="HOGENOM" id="CLU_083552_2_1_9"/>
<evidence type="ECO:0000256" key="1">
    <source>
        <dbReference type="ARBA" id="ARBA00007665"/>
    </source>
</evidence>
<dbReference type="InterPro" id="IPR015796">
    <property type="entry name" value="Impact_YigZ-like"/>
</dbReference>
<dbReference type="RefSeq" id="WP_015616127.1">
    <property type="nucleotide sequence ID" value="NC_021182.1"/>
</dbReference>
<name>R4KDZ1_CLOPA</name>
<dbReference type="InterPro" id="IPR020568">
    <property type="entry name" value="Ribosomal_Su5_D2-typ_SF"/>
</dbReference>
<dbReference type="AlphaFoldDB" id="R4KDZ1"/>
<dbReference type="SUPFAM" id="SSF54211">
    <property type="entry name" value="Ribosomal protein S5 domain 2-like"/>
    <property type="match status" value="1"/>
</dbReference>
<dbReference type="PANTHER" id="PTHR16301:SF20">
    <property type="entry name" value="IMPACT FAMILY MEMBER YIGZ"/>
    <property type="match status" value="1"/>
</dbReference>
<keyword evidence="5" id="KW-1185">Reference proteome</keyword>
<sequence>MSYYTIKDETSFQFEEKKSIFISNIKRVYTEEDAKEFIQNIKTQYKDARHNVYAYVIGEKTEIQRYSDDGEPQGTAGIPMLEVIKKSGITDVVIVVTRYFGGILLGTGGLARAYSKGASSAIKEGKIVLKVKGKALNITVNYDLLGKLQYLCEKKMWHIESLEYTDKVKLMIYFEIDTLEEVKKTFIEITSGNCQFVEGEDTYYFKIENRLFLDK</sequence>
<dbReference type="PANTHER" id="PTHR16301">
    <property type="entry name" value="IMPACT-RELATED"/>
    <property type="match status" value="1"/>
</dbReference>
<dbReference type="Pfam" id="PF09186">
    <property type="entry name" value="DUF1949"/>
    <property type="match status" value="1"/>
</dbReference>
<dbReference type="OrthoDB" id="9813771at2"/>
<dbReference type="Gene3D" id="3.30.230.30">
    <property type="entry name" value="Impact, N-terminal domain"/>
    <property type="match status" value="1"/>
</dbReference>
<comment type="similarity">
    <text evidence="1">Belongs to the IMPACT family.</text>
</comment>
<dbReference type="KEGG" id="cpas:Clopa_3007"/>
<dbReference type="STRING" id="86416.Clopa_3007"/>
<dbReference type="Proteomes" id="UP000013523">
    <property type="component" value="Chromosome"/>
</dbReference>
<gene>
    <name evidence="4" type="ORF">Clopa_3007</name>
</gene>
<organism evidence="4 5">
    <name type="scientific">Clostridium pasteurianum BC1</name>
    <dbReference type="NCBI Taxonomy" id="86416"/>
    <lineage>
        <taxon>Bacteria</taxon>
        <taxon>Bacillati</taxon>
        <taxon>Bacillota</taxon>
        <taxon>Clostridia</taxon>
        <taxon>Eubacteriales</taxon>
        <taxon>Clostridiaceae</taxon>
        <taxon>Clostridium</taxon>
    </lineage>
</organism>
<accession>R4KDZ1</accession>
<dbReference type="Gene3D" id="3.30.70.240">
    <property type="match status" value="1"/>
</dbReference>
<evidence type="ECO:0000259" key="3">
    <source>
        <dbReference type="Pfam" id="PF09186"/>
    </source>
</evidence>
<feature type="domain" description="UPF0029" evidence="3">
    <location>
        <begin position="138"/>
        <end position="193"/>
    </location>
</feature>
<dbReference type="NCBIfam" id="TIGR00257">
    <property type="entry name" value="IMPACT_YIGZ"/>
    <property type="match status" value="1"/>
</dbReference>
<dbReference type="InterPro" id="IPR036956">
    <property type="entry name" value="Impact_N_sf"/>
</dbReference>
<dbReference type="InterPro" id="IPR035647">
    <property type="entry name" value="EFG_III/V"/>
</dbReference>
<dbReference type="InterPro" id="IPR015269">
    <property type="entry name" value="UPF0029_Impact_C"/>
</dbReference>
<dbReference type="GO" id="GO:0006446">
    <property type="term" value="P:regulation of translational initiation"/>
    <property type="evidence" value="ECO:0007669"/>
    <property type="project" value="TreeGrafter"/>
</dbReference>
<dbReference type="InterPro" id="IPR023582">
    <property type="entry name" value="Impact"/>
</dbReference>
<proteinExistence type="inferred from homology"/>
<dbReference type="PATRIC" id="fig|86416.3.peg.2994"/>
<dbReference type="PROSITE" id="PS00910">
    <property type="entry name" value="UPF0029"/>
    <property type="match status" value="1"/>
</dbReference>
<dbReference type="SUPFAM" id="SSF54980">
    <property type="entry name" value="EF-G C-terminal domain-like"/>
    <property type="match status" value="1"/>
</dbReference>
<dbReference type="EMBL" id="CP003261">
    <property type="protein sequence ID" value="AGK97835.1"/>
    <property type="molecule type" value="Genomic_DNA"/>
</dbReference>
<protein>
    <submittedName>
        <fullName evidence="4">Uncharacterized protein, YigZ family</fullName>
    </submittedName>
</protein>
<reference evidence="4 5" key="1">
    <citation type="submission" date="2012-01" db="EMBL/GenBank/DDBJ databases">
        <title>Complete sequence of chromosome of Clostridium pasteurianum BC1.</title>
        <authorList>
            <consortium name="US DOE Joint Genome Institute"/>
            <person name="Lucas S."/>
            <person name="Han J."/>
            <person name="Lapidus A."/>
            <person name="Cheng J.-F."/>
            <person name="Goodwin L."/>
            <person name="Pitluck S."/>
            <person name="Peters L."/>
            <person name="Mikhailova N."/>
            <person name="Teshima H."/>
            <person name="Detter J.C."/>
            <person name="Han C."/>
            <person name="Tapia R."/>
            <person name="Land M."/>
            <person name="Hauser L."/>
            <person name="Kyrpides N."/>
            <person name="Ivanova N."/>
            <person name="Pagani I."/>
            <person name="Dunn J."/>
            <person name="Taghavi S."/>
            <person name="Francis A."/>
            <person name="van der Lelie D."/>
            <person name="Woyke T."/>
        </authorList>
    </citation>
    <scope>NUCLEOTIDE SEQUENCE [LARGE SCALE GENOMIC DNA]</scope>
    <source>
        <strain evidence="4 5">BC1</strain>
    </source>
</reference>